<comment type="caution">
    <text evidence="5">The sequence shown here is derived from an EMBL/GenBank/DDBJ whole genome shotgun (WGS) entry which is preliminary data.</text>
</comment>
<protein>
    <submittedName>
        <fullName evidence="5">Putative inactive purple acid phosphatase 1</fullName>
    </submittedName>
</protein>
<evidence type="ECO:0000256" key="2">
    <source>
        <dbReference type="ARBA" id="ARBA00022525"/>
    </source>
</evidence>
<sequence>MLIGILCSSSASSLVQPFSSISLAEYYNYTAISEFRVVNRRKLLSCPDPNPYLQISVSPDTAMRNGVYLTVTAQYVSNDPGYLSCQKKMRLTRVSGDNAPQQVQYGNGLSQTSVVSTFTQADMCSSSALPSPAKDLGWHDPGYIHTAVMTGLTPSSTFTYKYESNLVGWSDQIQFKTPPAGGSSSEIHFIAYGDMGKAPLDPSAEYYIQPGSLSVIKAVTDEVNAGNVSSIFHIGDIGYATGFFVEWDFFFHLIQPVDSKVSYMTAIGNHERCSGIGVEHMCLYSDPKGEHLFRFRHNLLWAAAVCRNHLGEILSIRLSSAVGSNPFKGESIDARLALAMAEDFVPYHIIIEGDSLVLVNQVLNPHELPVWCIEGQVVTMRNLLSNHTEWQLLGQ</sequence>
<dbReference type="OrthoDB" id="45007at2759"/>
<proteinExistence type="predicted"/>
<dbReference type="InterPro" id="IPR015914">
    <property type="entry name" value="PAPs_N"/>
</dbReference>
<dbReference type="InterPro" id="IPR029052">
    <property type="entry name" value="Metallo-depent_PP-like"/>
</dbReference>
<evidence type="ECO:0000259" key="4">
    <source>
        <dbReference type="Pfam" id="PF16656"/>
    </source>
</evidence>
<organism evidence="5 6">
    <name type="scientific">Morella rubra</name>
    <name type="common">Chinese bayberry</name>
    <dbReference type="NCBI Taxonomy" id="262757"/>
    <lineage>
        <taxon>Eukaryota</taxon>
        <taxon>Viridiplantae</taxon>
        <taxon>Streptophyta</taxon>
        <taxon>Embryophyta</taxon>
        <taxon>Tracheophyta</taxon>
        <taxon>Spermatophyta</taxon>
        <taxon>Magnoliopsida</taxon>
        <taxon>eudicotyledons</taxon>
        <taxon>Gunneridae</taxon>
        <taxon>Pentapetalae</taxon>
        <taxon>rosids</taxon>
        <taxon>fabids</taxon>
        <taxon>Fagales</taxon>
        <taxon>Myricaceae</taxon>
        <taxon>Morella</taxon>
    </lineage>
</organism>
<keyword evidence="2" id="KW-0964">Secreted</keyword>
<comment type="subcellular location">
    <subcellularLocation>
        <location evidence="1">Secreted</location>
    </subcellularLocation>
</comment>
<dbReference type="InterPro" id="IPR008963">
    <property type="entry name" value="Purple_acid_Pase-like_N"/>
</dbReference>
<evidence type="ECO:0000256" key="1">
    <source>
        <dbReference type="ARBA" id="ARBA00004613"/>
    </source>
</evidence>
<dbReference type="GO" id="GO:0005576">
    <property type="term" value="C:extracellular region"/>
    <property type="evidence" value="ECO:0007669"/>
    <property type="project" value="UniProtKB-SubCell"/>
</dbReference>
<dbReference type="GO" id="GO:0003993">
    <property type="term" value="F:acid phosphatase activity"/>
    <property type="evidence" value="ECO:0007669"/>
    <property type="project" value="InterPro"/>
</dbReference>
<dbReference type="PANTHER" id="PTHR45778:SF3">
    <property type="entry name" value="PURPLE ACID PHOSPHATASE"/>
    <property type="match status" value="1"/>
</dbReference>
<evidence type="ECO:0000313" key="6">
    <source>
        <dbReference type="Proteomes" id="UP000516437"/>
    </source>
</evidence>
<feature type="domain" description="Purple acid phosphatase N-terminal" evidence="4">
    <location>
        <begin position="89"/>
        <end position="177"/>
    </location>
</feature>
<dbReference type="AlphaFoldDB" id="A0A6A1VKZ6"/>
<dbReference type="Gene3D" id="3.60.21.10">
    <property type="match status" value="1"/>
</dbReference>
<dbReference type="PANTHER" id="PTHR45778">
    <property type="entry name" value="PURPLE ACID PHOSPHATASE-RELATED"/>
    <property type="match status" value="1"/>
</dbReference>
<dbReference type="EMBL" id="RXIC02000023">
    <property type="protein sequence ID" value="KAB1212498.1"/>
    <property type="molecule type" value="Genomic_DNA"/>
</dbReference>
<keyword evidence="6" id="KW-1185">Reference proteome</keyword>
<evidence type="ECO:0000256" key="3">
    <source>
        <dbReference type="ARBA" id="ARBA00022729"/>
    </source>
</evidence>
<dbReference type="SUPFAM" id="SSF56300">
    <property type="entry name" value="Metallo-dependent phosphatases"/>
    <property type="match status" value="1"/>
</dbReference>
<evidence type="ECO:0000313" key="5">
    <source>
        <dbReference type="EMBL" id="KAB1212498.1"/>
    </source>
</evidence>
<name>A0A6A1VKZ6_9ROSI</name>
<dbReference type="GO" id="GO:0046872">
    <property type="term" value="F:metal ion binding"/>
    <property type="evidence" value="ECO:0007669"/>
    <property type="project" value="InterPro"/>
</dbReference>
<keyword evidence="3" id="KW-0732">Signal</keyword>
<dbReference type="Pfam" id="PF16656">
    <property type="entry name" value="Pur_ac_phosph_N"/>
    <property type="match status" value="1"/>
</dbReference>
<dbReference type="Gene3D" id="2.60.40.380">
    <property type="entry name" value="Purple acid phosphatase-like, N-terminal"/>
    <property type="match status" value="1"/>
</dbReference>
<reference evidence="5 6" key="1">
    <citation type="journal article" date="2019" name="Plant Biotechnol. J.">
        <title>The red bayberry genome and genetic basis of sex determination.</title>
        <authorList>
            <person name="Jia H.M."/>
            <person name="Jia H.J."/>
            <person name="Cai Q.L."/>
            <person name="Wang Y."/>
            <person name="Zhao H.B."/>
            <person name="Yang W.F."/>
            <person name="Wang G.Y."/>
            <person name="Li Y.H."/>
            <person name="Zhan D.L."/>
            <person name="Shen Y.T."/>
            <person name="Niu Q.F."/>
            <person name="Chang L."/>
            <person name="Qiu J."/>
            <person name="Zhao L."/>
            <person name="Xie H.B."/>
            <person name="Fu W.Y."/>
            <person name="Jin J."/>
            <person name="Li X.W."/>
            <person name="Jiao Y."/>
            <person name="Zhou C.C."/>
            <person name="Tu T."/>
            <person name="Chai C.Y."/>
            <person name="Gao J.L."/>
            <person name="Fan L.J."/>
            <person name="van de Weg E."/>
            <person name="Wang J.Y."/>
            <person name="Gao Z.S."/>
        </authorList>
    </citation>
    <scope>NUCLEOTIDE SEQUENCE [LARGE SCALE GENOMIC DNA]</scope>
    <source>
        <tissue evidence="5">Leaves</tissue>
    </source>
</reference>
<dbReference type="Proteomes" id="UP000516437">
    <property type="component" value="Chromosome 5"/>
</dbReference>
<dbReference type="SUPFAM" id="SSF49363">
    <property type="entry name" value="Purple acid phosphatase, N-terminal domain"/>
    <property type="match status" value="1"/>
</dbReference>
<accession>A0A6A1VKZ6</accession>
<gene>
    <name evidence="5" type="ORF">CJ030_MR5G001032</name>
</gene>